<evidence type="ECO:0000313" key="1">
    <source>
        <dbReference type="EMBL" id="PON57728.1"/>
    </source>
</evidence>
<sequence length="79" mass="8736">MGYSVVAACVVSFRASLQGQDSKSVVFLNLDWREGVICLLLVALGFFGCRTLLSFEHFLHIPALSLSCDRTCSDCSFFH</sequence>
<dbReference type="InParanoid" id="A0A2P5C9K3"/>
<accession>A0A2P5C9K3</accession>
<name>A0A2P5C9K3_TREOI</name>
<protein>
    <submittedName>
        <fullName evidence="1">Uncharacterized protein</fullName>
    </submittedName>
</protein>
<reference evidence="2" key="1">
    <citation type="submission" date="2016-06" db="EMBL/GenBank/DDBJ databases">
        <title>Parallel loss of symbiosis genes in relatives of nitrogen-fixing non-legume Parasponia.</title>
        <authorList>
            <person name="Van Velzen R."/>
            <person name="Holmer R."/>
            <person name="Bu F."/>
            <person name="Rutten L."/>
            <person name="Van Zeijl A."/>
            <person name="Liu W."/>
            <person name="Santuari L."/>
            <person name="Cao Q."/>
            <person name="Sharma T."/>
            <person name="Shen D."/>
            <person name="Roswanjaya Y."/>
            <person name="Wardhani T."/>
            <person name="Kalhor M.S."/>
            <person name="Jansen J."/>
            <person name="Van den Hoogen J."/>
            <person name="Gungor B."/>
            <person name="Hartog M."/>
            <person name="Hontelez J."/>
            <person name="Verver J."/>
            <person name="Yang W.-C."/>
            <person name="Schijlen E."/>
            <person name="Repin R."/>
            <person name="Schilthuizen M."/>
            <person name="Schranz E."/>
            <person name="Heidstra R."/>
            <person name="Miyata K."/>
            <person name="Fedorova E."/>
            <person name="Kohlen W."/>
            <person name="Bisseling T."/>
            <person name="Smit S."/>
            <person name="Geurts R."/>
        </authorList>
    </citation>
    <scope>NUCLEOTIDE SEQUENCE [LARGE SCALE GENOMIC DNA]</scope>
    <source>
        <strain evidence="2">cv. RG33-2</strain>
    </source>
</reference>
<evidence type="ECO:0000313" key="2">
    <source>
        <dbReference type="Proteomes" id="UP000237000"/>
    </source>
</evidence>
<dbReference type="EMBL" id="JXTC01000394">
    <property type="protein sequence ID" value="PON57728.1"/>
    <property type="molecule type" value="Genomic_DNA"/>
</dbReference>
<proteinExistence type="predicted"/>
<dbReference type="Proteomes" id="UP000237000">
    <property type="component" value="Unassembled WGS sequence"/>
</dbReference>
<organism evidence="1 2">
    <name type="scientific">Trema orientale</name>
    <name type="common">Charcoal tree</name>
    <name type="synonym">Celtis orientalis</name>
    <dbReference type="NCBI Taxonomy" id="63057"/>
    <lineage>
        <taxon>Eukaryota</taxon>
        <taxon>Viridiplantae</taxon>
        <taxon>Streptophyta</taxon>
        <taxon>Embryophyta</taxon>
        <taxon>Tracheophyta</taxon>
        <taxon>Spermatophyta</taxon>
        <taxon>Magnoliopsida</taxon>
        <taxon>eudicotyledons</taxon>
        <taxon>Gunneridae</taxon>
        <taxon>Pentapetalae</taxon>
        <taxon>rosids</taxon>
        <taxon>fabids</taxon>
        <taxon>Rosales</taxon>
        <taxon>Cannabaceae</taxon>
        <taxon>Trema</taxon>
    </lineage>
</organism>
<gene>
    <name evidence="1" type="ORF">TorRG33x02_293160</name>
</gene>
<comment type="caution">
    <text evidence="1">The sequence shown here is derived from an EMBL/GenBank/DDBJ whole genome shotgun (WGS) entry which is preliminary data.</text>
</comment>
<dbReference type="AlphaFoldDB" id="A0A2P5C9K3"/>
<keyword evidence="2" id="KW-1185">Reference proteome</keyword>